<dbReference type="EMBL" id="JXNT01000011">
    <property type="protein sequence ID" value="ODM16462.1"/>
    <property type="molecule type" value="Genomic_DNA"/>
</dbReference>
<dbReference type="STRING" id="573508.A0A1E3B671"/>
<dbReference type="VEuPathDB" id="FungiDB:SI65_07969"/>
<organism evidence="2 3">
    <name type="scientific">Aspergillus cristatus</name>
    <name type="common">Chinese Fuzhuan brick tea-fermentation fungus</name>
    <name type="synonym">Eurotium cristatum</name>
    <dbReference type="NCBI Taxonomy" id="573508"/>
    <lineage>
        <taxon>Eukaryota</taxon>
        <taxon>Fungi</taxon>
        <taxon>Dikarya</taxon>
        <taxon>Ascomycota</taxon>
        <taxon>Pezizomycotina</taxon>
        <taxon>Eurotiomycetes</taxon>
        <taxon>Eurotiomycetidae</taxon>
        <taxon>Eurotiales</taxon>
        <taxon>Aspergillaceae</taxon>
        <taxon>Aspergillus</taxon>
        <taxon>Aspergillus subgen. Aspergillus</taxon>
    </lineage>
</organism>
<evidence type="ECO:0000313" key="3">
    <source>
        <dbReference type="Proteomes" id="UP000094569"/>
    </source>
</evidence>
<dbReference type="Proteomes" id="UP000094569">
    <property type="component" value="Unassembled WGS sequence"/>
</dbReference>
<feature type="compositionally biased region" description="Low complexity" evidence="1">
    <location>
        <begin position="1"/>
        <end position="33"/>
    </location>
</feature>
<feature type="region of interest" description="Disordered" evidence="1">
    <location>
        <begin position="1"/>
        <end position="35"/>
    </location>
</feature>
<reference evidence="2 3" key="1">
    <citation type="journal article" date="2016" name="BMC Genomics">
        <title>Comparative genomic and transcriptomic analyses of the Fuzhuan brick tea-fermentation fungus Aspergillus cristatus.</title>
        <authorList>
            <person name="Ge Y."/>
            <person name="Wang Y."/>
            <person name="Liu Y."/>
            <person name="Tan Y."/>
            <person name="Ren X."/>
            <person name="Zhang X."/>
            <person name="Hyde K.D."/>
            <person name="Liu Y."/>
            <person name="Liu Z."/>
        </authorList>
    </citation>
    <scope>NUCLEOTIDE SEQUENCE [LARGE SCALE GENOMIC DNA]</scope>
    <source>
        <strain evidence="2 3">GZAAS20.1005</strain>
    </source>
</reference>
<sequence>MSNFTSTSFTYTSTTNTTDGGTTTGRRFSTASTTDKEGLTIIRTARQELGQPAIIEERWYDKSGQEQPLPAPPEMAALPSPGAGMGEPGEGEMQRITEVNDETATYGGGDMGTEVYGLNSSENVGGSWGDLGSGTEPVETGTTRVQYEDPNTGAKLRKESEIDMSQLLG</sequence>
<gene>
    <name evidence="2" type="ORF">SI65_07969</name>
</gene>
<name>A0A1E3B671_ASPCR</name>
<protein>
    <submittedName>
        <fullName evidence="2">Uncharacterized protein</fullName>
    </submittedName>
</protein>
<proteinExistence type="predicted"/>
<evidence type="ECO:0000313" key="2">
    <source>
        <dbReference type="EMBL" id="ODM16462.1"/>
    </source>
</evidence>
<evidence type="ECO:0000256" key="1">
    <source>
        <dbReference type="SAM" id="MobiDB-lite"/>
    </source>
</evidence>
<dbReference type="AlphaFoldDB" id="A0A1E3B671"/>
<dbReference type="OrthoDB" id="4161095at2759"/>
<keyword evidence="3" id="KW-1185">Reference proteome</keyword>
<accession>A0A1E3B671</accession>
<feature type="region of interest" description="Disordered" evidence="1">
    <location>
        <begin position="103"/>
        <end position="169"/>
    </location>
</feature>
<feature type="region of interest" description="Disordered" evidence="1">
    <location>
        <begin position="63"/>
        <end position="91"/>
    </location>
</feature>
<comment type="caution">
    <text evidence="2">The sequence shown here is derived from an EMBL/GenBank/DDBJ whole genome shotgun (WGS) entry which is preliminary data.</text>
</comment>